<dbReference type="PANTHER" id="PTHR12151">
    <property type="entry name" value="ELECTRON TRANSPORT PROTIN SCO1/SENC FAMILY MEMBER"/>
    <property type="match status" value="1"/>
</dbReference>
<keyword evidence="4" id="KW-1133">Transmembrane helix</keyword>
<keyword evidence="2" id="KW-0479">Metal-binding</keyword>
<dbReference type="Gene3D" id="3.40.30.10">
    <property type="entry name" value="Glutaredoxin"/>
    <property type="match status" value="1"/>
</dbReference>
<organism evidence="5 6">
    <name type="scientific">Parapedobacter luteus</name>
    <dbReference type="NCBI Taxonomy" id="623280"/>
    <lineage>
        <taxon>Bacteria</taxon>
        <taxon>Pseudomonadati</taxon>
        <taxon>Bacteroidota</taxon>
        <taxon>Sphingobacteriia</taxon>
        <taxon>Sphingobacteriales</taxon>
        <taxon>Sphingobacteriaceae</taxon>
        <taxon>Parapedobacter</taxon>
    </lineage>
</organism>
<dbReference type="STRING" id="623280.SAMN05660226_02933"/>
<keyword evidence="4" id="KW-0472">Membrane</keyword>
<dbReference type="EMBL" id="FUYS01000007">
    <property type="protein sequence ID" value="SKB74419.1"/>
    <property type="molecule type" value="Genomic_DNA"/>
</dbReference>
<evidence type="ECO:0000256" key="4">
    <source>
        <dbReference type="SAM" id="Phobius"/>
    </source>
</evidence>
<comment type="similarity">
    <text evidence="1">Belongs to the SCO1/2 family.</text>
</comment>
<keyword evidence="2" id="KW-0186">Copper</keyword>
<protein>
    <submittedName>
        <fullName evidence="5">Protein SCO1/2</fullName>
    </submittedName>
</protein>
<evidence type="ECO:0000256" key="2">
    <source>
        <dbReference type="PIRSR" id="PIRSR603782-1"/>
    </source>
</evidence>
<dbReference type="GO" id="GO:0046872">
    <property type="term" value="F:metal ion binding"/>
    <property type="evidence" value="ECO:0007669"/>
    <property type="project" value="UniProtKB-KW"/>
</dbReference>
<dbReference type="Proteomes" id="UP000190541">
    <property type="component" value="Unassembled WGS sequence"/>
</dbReference>
<evidence type="ECO:0000256" key="1">
    <source>
        <dbReference type="ARBA" id="ARBA00010996"/>
    </source>
</evidence>
<sequence>MGIVKQGSGGLKKIIILAAILILPGFLYYLLERKGENRYKTLPIYGEKVLTGTFSNRMGKKVPDTLFHHIKPFSLVNQQGEPIHVLANDSTLAVVNFFYSRCTSFCEQMNNEMNRVAERFINNELINFYTITVDTLYDTPEVLREYAAAYRPETKKWHFLTSGDDNVFDIAQQGFLVDAVQDTTKSVHFIHSASLVLVDSERRIRGYYDATQKKEVDRLIDEIKLLLVEEIREKSPFK</sequence>
<feature type="binding site" evidence="2">
    <location>
        <position position="106"/>
    </location>
    <ligand>
        <name>Cu cation</name>
        <dbReference type="ChEBI" id="CHEBI:23378"/>
    </ligand>
</feature>
<feature type="binding site" evidence="2">
    <location>
        <position position="102"/>
    </location>
    <ligand>
        <name>Cu cation</name>
        <dbReference type="ChEBI" id="CHEBI:23378"/>
    </ligand>
</feature>
<dbReference type="SUPFAM" id="SSF52833">
    <property type="entry name" value="Thioredoxin-like"/>
    <property type="match status" value="1"/>
</dbReference>
<evidence type="ECO:0000256" key="3">
    <source>
        <dbReference type="PIRSR" id="PIRSR603782-2"/>
    </source>
</evidence>
<dbReference type="Pfam" id="PF02630">
    <property type="entry name" value="SCO1-SenC"/>
    <property type="match status" value="1"/>
</dbReference>
<keyword evidence="6" id="KW-1185">Reference proteome</keyword>
<feature type="binding site" evidence="2">
    <location>
        <position position="191"/>
    </location>
    <ligand>
        <name>Cu cation</name>
        <dbReference type="ChEBI" id="CHEBI:23378"/>
    </ligand>
</feature>
<dbReference type="OrthoDB" id="9811998at2"/>
<dbReference type="PANTHER" id="PTHR12151:SF25">
    <property type="entry name" value="LINALOOL DEHYDRATASE_ISOMERASE DOMAIN-CONTAINING PROTEIN"/>
    <property type="match status" value="1"/>
</dbReference>
<reference evidence="5 6" key="1">
    <citation type="submission" date="2017-02" db="EMBL/GenBank/DDBJ databases">
        <authorList>
            <person name="Peterson S.W."/>
        </authorList>
    </citation>
    <scope>NUCLEOTIDE SEQUENCE [LARGE SCALE GENOMIC DNA]</scope>
    <source>
        <strain evidence="5 6">DSM 22899</strain>
    </source>
</reference>
<proteinExistence type="inferred from homology"/>
<evidence type="ECO:0000313" key="5">
    <source>
        <dbReference type="EMBL" id="SKB74419.1"/>
    </source>
</evidence>
<dbReference type="AlphaFoldDB" id="A0A1T5DRW9"/>
<dbReference type="InterPro" id="IPR036249">
    <property type="entry name" value="Thioredoxin-like_sf"/>
</dbReference>
<dbReference type="CDD" id="cd02968">
    <property type="entry name" value="SCO"/>
    <property type="match status" value="1"/>
</dbReference>
<feature type="disulfide bond" description="Redox-active" evidence="3">
    <location>
        <begin position="102"/>
        <end position="106"/>
    </location>
</feature>
<evidence type="ECO:0000313" key="6">
    <source>
        <dbReference type="Proteomes" id="UP000190541"/>
    </source>
</evidence>
<accession>A0A1T5DRW9</accession>
<dbReference type="InterPro" id="IPR003782">
    <property type="entry name" value="SCO1/SenC"/>
</dbReference>
<feature type="transmembrane region" description="Helical" evidence="4">
    <location>
        <begin position="14"/>
        <end position="31"/>
    </location>
</feature>
<gene>
    <name evidence="5" type="ORF">SAMN05660226_02933</name>
</gene>
<keyword evidence="4" id="KW-0812">Transmembrane</keyword>
<name>A0A1T5DRW9_9SPHI</name>
<keyword evidence="3" id="KW-1015">Disulfide bond</keyword>